<sequence length="73" mass="8196">MILEIFCHQFSLGMSLIAGSSHQLASEFMVKWGWGGAMAVRILLSVIYAKSVIFLGCLLKKNSWKLCFVDIKE</sequence>
<keyword evidence="1" id="KW-0812">Transmembrane</keyword>
<evidence type="ECO:0000256" key="1">
    <source>
        <dbReference type="SAM" id="Phobius"/>
    </source>
</evidence>
<dbReference type="RefSeq" id="WP_317835948.1">
    <property type="nucleotide sequence ID" value="NZ_CP136920.1"/>
</dbReference>
<protein>
    <submittedName>
        <fullName evidence="2">Uncharacterized protein</fullName>
    </submittedName>
</protein>
<keyword evidence="1" id="KW-0472">Membrane</keyword>
<dbReference type="KEGG" id="puo:RZN69_09885"/>
<gene>
    <name evidence="2" type="ORF">RZN69_09885</name>
</gene>
<name>A0AAQ3QX79_9BACT</name>
<evidence type="ECO:0000313" key="3">
    <source>
        <dbReference type="Proteomes" id="UP001304300"/>
    </source>
</evidence>
<reference evidence="2 3" key="1">
    <citation type="submission" date="2023-10" db="EMBL/GenBank/DDBJ databases">
        <title>Rubellicoccus peritrichatus gen. nov., sp. nov., isolated from an algae of coral reef tank.</title>
        <authorList>
            <person name="Luo J."/>
        </authorList>
    </citation>
    <scope>NUCLEOTIDE SEQUENCE [LARGE SCALE GENOMIC DNA]</scope>
    <source>
        <strain evidence="2 3">CR14</strain>
    </source>
</reference>
<feature type="transmembrane region" description="Helical" evidence="1">
    <location>
        <begin position="38"/>
        <end position="59"/>
    </location>
</feature>
<evidence type="ECO:0000313" key="2">
    <source>
        <dbReference type="EMBL" id="WOO43398.1"/>
    </source>
</evidence>
<keyword evidence="1" id="KW-1133">Transmembrane helix</keyword>
<dbReference type="Proteomes" id="UP001304300">
    <property type="component" value="Chromosome"/>
</dbReference>
<dbReference type="AlphaFoldDB" id="A0AAQ3QX79"/>
<proteinExistence type="predicted"/>
<dbReference type="EMBL" id="CP136920">
    <property type="protein sequence ID" value="WOO43398.1"/>
    <property type="molecule type" value="Genomic_DNA"/>
</dbReference>
<accession>A0AAQ3QX79</accession>
<organism evidence="2 3">
    <name type="scientific">Rubellicoccus peritrichatus</name>
    <dbReference type="NCBI Taxonomy" id="3080537"/>
    <lineage>
        <taxon>Bacteria</taxon>
        <taxon>Pseudomonadati</taxon>
        <taxon>Verrucomicrobiota</taxon>
        <taxon>Opitutia</taxon>
        <taxon>Puniceicoccales</taxon>
        <taxon>Cerasicoccaceae</taxon>
        <taxon>Rubellicoccus</taxon>
    </lineage>
</organism>
<keyword evidence="3" id="KW-1185">Reference proteome</keyword>